<dbReference type="RefSeq" id="WP_272138985.1">
    <property type="nucleotide sequence ID" value="NZ_JAQLOI010000003.1"/>
</dbReference>
<evidence type="ECO:0000313" key="5">
    <source>
        <dbReference type="Proteomes" id="UP001210678"/>
    </source>
</evidence>
<dbReference type="InterPro" id="IPR013149">
    <property type="entry name" value="ADH-like_C"/>
</dbReference>
<reference evidence="4 5" key="1">
    <citation type="submission" date="2023-01" db="EMBL/GenBank/DDBJ databases">
        <title>Vibrio sp. KJ40-1 sp.nov, isolated from marine algae.</title>
        <authorList>
            <person name="Butt M."/>
            <person name="Kim J.M.J."/>
            <person name="Jeon C.O.C."/>
        </authorList>
    </citation>
    <scope>NUCLEOTIDE SEQUENCE [LARGE SCALE GENOMIC DNA]</scope>
    <source>
        <strain evidence="4 5">KJ40-1</strain>
    </source>
</reference>
<evidence type="ECO:0000256" key="1">
    <source>
        <dbReference type="ARBA" id="ARBA00022857"/>
    </source>
</evidence>
<evidence type="ECO:0000259" key="3">
    <source>
        <dbReference type="SMART" id="SM00829"/>
    </source>
</evidence>
<comment type="caution">
    <text evidence="4">The sequence shown here is derived from an EMBL/GenBank/DDBJ whole genome shotgun (WGS) entry which is preliminary data.</text>
</comment>
<keyword evidence="1" id="KW-0521">NADP</keyword>
<accession>A0ABT4YWG4</accession>
<proteinExistence type="predicted"/>
<keyword evidence="5" id="KW-1185">Reference proteome</keyword>
<keyword evidence="2" id="KW-0560">Oxidoreductase</keyword>
<dbReference type="InterPro" id="IPR013154">
    <property type="entry name" value="ADH-like_N"/>
</dbReference>
<dbReference type="EMBL" id="JAQLOI010000003">
    <property type="protein sequence ID" value="MDB1125354.1"/>
    <property type="molecule type" value="Genomic_DNA"/>
</dbReference>
<dbReference type="SUPFAM" id="SSF50129">
    <property type="entry name" value="GroES-like"/>
    <property type="match status" value="1"/>
</dbReference>
<dbReference type="SUPFAM" id="SSF51735">
    <property type="entry name" value="NAD(P)-binding Rossmann-fold domains"/>
    <property type="match status" value="1"/>
</dbReference>
<dbReference type="Proteomes" id="UP001210678">
    <property type="component" value="Unassembled WGS sequence"/>
</dbReference>
<sequence length="329" mass="35295">MKSIAYQKSTDTFSLKELPVPTLETETDVVVKVSVVGLNPVDTKVNIWNSMVENMDDSFVGGLDVSGEIVEVGAKVTDWKVGDQVLYHGDMRRPNGGFAQFAVHDSRTLTRKPDVSHEVAAASPCAAWTAYRALYNKITIAGSKSIFIAGGAGGVGSFAIQFAKLEGIETIITTSSESKHSYVKSLGATHVIDYRTQDVIEEVMKITGDLGVEYSLDCVGGENVFICAKVLGFEGEMVELVDVVNPTLIPDAKANGLSFHQLSLGSGHINGDKGRSAIVNTGLAVSKLLEKGQVHVPELQVISLSEVPNMLKEMRNQKTLGKVVVKVAE</sequence>
<dbReference type="Pfam" id="PF00107">
    <property type="entry name" value="ADH_zinc_N"/>
    <property type="match status" value="1"/>
</dbReference>
<dbReference type="InterPro" id="IPR020843">
    <property type="entry name" value="ER"/>
</dbReference>
<evidence type="ECO:0000256" key="2">
    <source>
        <dbReference type="ARBA" id="ARBA00023002"/>
    </source>
</evidence>
<gene>
    <name evidence="4" type="ORF">PGX00_17540</name>
</gene>
<organism evidence="4 5">
    <name type="scientific">Vibrio algarum</name>
    <dbReference type="NCBI Taxonomy" id="3020714"/>
    <lineage>
        <taxon>Bacteria</taxon>
        <taxon>Pseudomonadati</taxon>
        <taxon>Pseudomonadota</taxon>
        <taxon>Gammaproteobacteria</taxon>
        <taxon>Vibrionales</taxon>
        <taxon>Vibrionaceae</taxon>
        <taxon>Vibrio</taxon>
    </lineage>
</organism>
<dbReference type="PANTHER" id="PTHR48106">
    <property type="entry name" value="QUINONE OXIDOREDUCTASE PIG3-RELATED"/>
    <property type="match status" value="1"/>
</dbReference>
<dbReference type="InterPro" id="IPR036291">
    <property type="entry name" value="NAD(P)-bd_dom_sf"/>
</dbReference>
<dbReference type="SMART" id="SM00829">
    <property type="entry name" value="PKS_ER"/>
    <property type="match status" value="1"/>
</dbReference>
<dbReference type="Gene3D" id="3.90.180.10">
    <property type="entry name" value="Medium-chain alcohol dehydrogenases, catalytic domain"/>
    <property type="match status" value="1"/>
</dbReference>
<dbReference type="Pfam" id="PF08240">
    <property type="entry name" value="ADH_N"/>
    <property type="match status" value="1"/>
</dbReference>
<feature type="domain" description="Enoyl reductase (ER)" evidence="3">
    <location>
        <begin position="8"/>
        <end position="325"/>
    </location>
</feature>
<name>A0ABT4YWG4_9VIBR</name>
<evidence type="ECO:0000313" key="4">
    <source>
        <dbReference type="EMBL" id="MDB1125354.1"/>
    </source>
</evidence>
<dbReference type="InterPro" id="IPR011032">
    <property type="entry name" value="GroES-like_sf"/>
</dbReference>
<protein>
    <submittedName>
        <fullName evidence="4">Zinc-binding dehydrogenase</fullName>
    </submittedName>
</protein>
<dbReference type="Gene3D" id="3.40.50.720">
    <property type="entry name" value="NAD(P)-binding Rossmann-like Domain"/>
    <property type="match status" value="1"/>
</dbReference>
<dbReference type="PANTHER" id="PTHR48106:SF7">
    <property type="entry name" value="DEHYDROGENASE, ZINC-CONTAINING, PUTATIVE (AFU_ORTHOLOGUE AFUA_5G10220)-RELATED"/>
    <property type="match status" value="1"/>
</dbReference>